<dbReference type="CDD" id="cd00067">
    <property type="entry name" value="GAL4"/>
    <property type="match status" value="1"/>
</dbReference>
<dbReference type="AlphaFoldDB" id="A0AAN6XXV0"/>
<dbReference type="GO" id="GO:0000981">
    <property type="term" value="F:DNA-binding transcription factor activity, RNA polymerase II-specific"/>
    <property type="evidence" value="ECO:0007669"/>
    <property type="project" value="InterPro"/>
</dbReference>
<feature type="compositionally biased region" description="Basic and acidic residues" evidence="2">
    <location>
        <begin position="240"/>
        <end position="253"/>
    </location>
</feature>
<evidence type="ECO:0000313" key="5">
    <source>
        <dbReference type="Proteomes" id="UP001301769"/>
    </source>
</evidence>
<evidence type="ECO:0000256" key="2">
    <source>
        <dbReference type="SAM" id="MobiDB-lite"/>
    </source>
</evidence>
<protein>
    <recommendedName>
        <fullName evidence="3">Zn(2)-C6 fungal-type domain-containing protein</fullName>
    </recommendedName>
</protein>
<dbReference type="PANTHER" id="PTHR47655:SF3">
    <property type="entry name" value="ZN(II)2CYS6 TRANSCRIPTION FACTOR (EUROFUNG)"/>
    <property type="match status" value="1"/>
</dbReference>
<sequence>MEGLPTPPNEDHHVKTSQTSSKKHHSNSKSVKAVHRVTKRSTTHAHHPPSPQESHSSHSAADGRHKRVWKACERCRMKKTKCDGEFPCKRCKDDGLVCTAGTRKKTEYKQLPKGYAEVLENTQFALIATVHKLYAMVRNQQQWDLGEPELNDRGQPVIHNIASKLGCIRPNSEMDLPVHSIFPEDEAGLAELARQLEEQQQKEGSAAAAAAKPGVNSSMSSNSNRQISIKQETESICCSRTERASSSELDHSDFEQDYRRSAFGPGTASALTMSPASLNYPDFDLSPSDGFSTQSTTTSISSSSLPTFCSPWMTRPGAAFAAAQQQQQQQQAFLASNGPPPSFLDLDMLNQGLLESSFGTIKPHVLNCPNPEVMMGMGDPMMYSGYDAETLRL</sequence>
<feature type="compositionally biased region" description="Polar residues" evidence="2">
    <location>
        <begin position="225"/>
        <end position="238"/>
    </location>
</feature>
<dbReference type="PROSITE" id="PS00463">
    <property type="entry name" value="ZN2_CY6_FUNGAL_1"/>
    <property type="match status" value="1"/>
</dbReference>
<dbReference type="InterPro" id="IPR052783">
    <property type="entry name" value="Metabolic/Drug-Res_Regulator"/>
</dbReference>
<comment type="caution">
    <text evidence="4">The sequence shown here is derived from an EMBL/GenBank/DDBJ whole genome shotgun (WGS) entry which is preliminary data.</text>
</comment>
<dbReference type="InterPro" id="IPR036864">
    <property type="entry name" value="Zn2-C6_fun-type_DNA-bd_sf"/>
</dbReference>
<keyword evidence="1" id="KW-0539">Nucleus</keyword>
<name>A0AAN6XXV0_9PEZI</name>
<feature type="domain" description="Zn(2)-C6 fungal-type" evidence="3">
    <location>
        <begin position="71"/>
        <end position="100"/>
    </location>
</feature>
<dbReference type="SUPFAM" id="SSF57701">
    <property type="entry name" value="Zn2/Cys6 DNA-binding domain"/>
    <property type="match status" value="1"/>
</dbReference>
<reference evidence="4" key="1">
    <citation type="journal article" date="2023" name="Mol. Phylogenet. Evol.">
        <title>Genome-scale phylogeny and comparative genomics of the fungal order Sordariales.</title>
        <authorList>
            <person name="Hensen N."/>
            <person name="Bonometti L."/>
            <person name="Westerberg I."/>
            <person name="Brannstrom I.O."/>
            <person name="Guillou S."/>
            <person name="Cros-Aarteil S."/>
            <person name="Calhoun S."/>
            <person name="Haridas S."/>
            <person name="Kuo A."/>
            <person name="Mondo S."/>
            <person name="Pangilinan J."/>
            <person name="Riley R."/>
            <person name="LaButti K."/>
            <person name="Andreopoulos B."/>
            <person name="Lipzen A."/>
            <person name="Chen C."/>
            <person name="Yan M."/>
            <person name="Daum C."/>
            <person name="Ng V."/>
            <person name="Clum A."/>
            <person name="Steindorff A."/>
            <person name="Ohm R.A."/>
            <person name="Martin F."/>
            <person name="Silar P."/>
            <person name="Natvig D.O."/>
            <person name="Lalanne C."/>
            <person name="Gautier V."/>
            <person name="Ament-Velasquez S.L."/>
            <person name="Kruys A."/>
            <person name="Hutchinson M.I."/>
            <person name="Powell A.J."/>
            <person name="Barry K."/>
            <person name="Miller A.N."/>
            <person name="Grigoriev I.V."/>
            <person name="Debuchy R."/>
            <person name="Gladieux P."/>
            <person name="Hiltunen Thoren M."/>
            <person name="Johannesson H."/>
        </authorList>
    </citation>
    <scope>NUCLEOTIDE SEQUENCE</scope>
    <source>
        <strain evidence="4">PSN293</strain>
    </source>
</reference>
<gene>
    <name evidence="4" type="ORF">QBC37DRAFT_431544</name>
</gene>
<reference evidence="4" key="2">
    <citation type="submission" date="2023-05" db="EMBL/GenBank/DDBJ databases">
        <authorList>
            <consortium name="Lawrence Berkeley National Laboratory"/>
            <person name="Steindorff A."/>
            <person name="Hensen N."/>
            <person name="Bonometti L."/>
            <person name="Westerberg I."/>
            <person name="Brannstrom I.O."/>
            <person name="Guillou S."/>
            <person name="Cros-Aarteil S."/>
            <person name="Calhoun S."/>
            <person name="Haridas S."/>
            <person name="Kuo A."/>
            <person name="Mondo S."/>
            <person name="Pangilinan J."/>
            <person name="Riley R."/>
            <person name="Labutti K."/>
            <person name="Andreopoulos B."/>
            <person name="Lipzen A."/>
            <person name="Chen C."/>
            <person name="Yanf M."/>
            <person name="Daum C."/>
            <person name="Ng V."/>
            <person name="Clum A."/>
            <person name="Ohm R."/>
            <person name="Martin F."/>
            <person name="Silar P."/>
            <person name="Natvig D."/>
            <person name="Lalanne C."/>
            <person name="Gautier V."/>
            <person name="Ament-Velasquez S.L."/>
            <person name="Kruys A."/>
            <person name="Hutchinson M.I."/>
            <person name="Powell A.J."/>
            <person name="Barry K."/>
            <person name="Miller A.N."/>
            <person name="Grigoriev I.V."/>
            <person name="Debuchy R."/>
            <person name="Gladieux P."/>
            <person name="Thoren M.H."/>
            <person name="Johannesson H."/>
        </authorList>
    </citation>
    <scope>NUCLEOTIDE SEQUENCE</scope>
    <source>
        <strain evidence="4">PSN293</strain>
    </source>
</reference>
<evidence type="ECO:0000259" key="3">
    <source>
        <dbReference type="PROSITE" id="PS50048"/>
    </source>
</evidence>
<keyword evidence="5" id="KW-1185">Reference proteome</keyword>
<feature type="region of interest" description="Disordered" evidence="2">
    <location>
        <begin position="197"/>
        <end position="253"/>
    </location>
</feature>
<dbReference type="Proteomes" id="UP001301769">
    <property type="component" value="Unassembled WGS sequence"/>
</dbReference>
<dbReference type="InterPro" id="IPR001138">
    <property type="entry name" value="Zn2Cys6_DnaBD"/>
</dbReference>
<evidence type="ECO:0000256" key="1">
    <source>
        <dbReference type="ARBA" id="ARBA00023242"/>
    </source>
</evidence>
<dbReference type="EMBL" id="MU858233">
    <property type="protein sequence ID" value="KAK4208679.1"/>
    <property type="molecule type" value="Genomic_DNA"/>
</dbReference>
<evidence type="ECO:0000313" key="4">
    <source>
        <dbReference type="EMBL" id="KAK4208679.1"/>
    </source>
</evidence>
<dbReference type="Pfam" id="PF00172">
    <property type="entry name" value="Zn_clus"/>
    <property type="match status" value="1"/>
</dbReference>
<feature type="compositionally biased region" description="Low complexity" evidence="2">
    <location>
        <begin position="206"/>
        <end position="224"/>
    </location>
</feature>
<feature type="region of interest" description="Disordered" evidence="2">
    <location>
        <begin position="1"/>
        <end position="63"/>
    </location>
</feature>
<organism evidence="4 5">
    <name type="scientific">Rhypophila decipiens</name>
    <dbReference type="NCBI Taxonomy" id="261697"/>
    <lineage>
        <taxon>Eukaryota</taxon>
        <taxon>Fungi</taxon>
        <taxon>Dikarya</taxon>
        <taxon>Ascomycota</taxon>
        <taxon>Pezizomycotina</taxon>
        <taxon>Sordariomycetes</taxon>
        <taxon>Sordariomycetidae</taxon>
        <taxon>Sordariales</taxon>
        <taxon>Naviculisporaceae</taxon>
        <taxon>Rhypophila</taxon>
    </lineage>
</organism>
<dbReference type="Gene3D" id="4.10.240.10">
    <property type="entry name" value="Zn(2)-C6 fungal-type DNA-binding domain"/>
    <property type="match status" value="1"/>
</dbReference>
<proteinExistence type="predicted"/>
<dbReference type="SMART" id="SM00066">
    <property type="entry name" value="GAL4"/>
    <property type="match status" value="1"/>
</dbReference>
<feature type="compositionally biased region" description="Basic residues" evidence="2">
    <location>
        <begin position="21"/>
        <end position="47"/>
    </location>
</feature>
<dbReference type="PROSITE" id="PS50048">
    <property type="entry name" value="ZN2_CY6_FUNGAL_2"/>
    <property type="match status" value="1"/>
</dbReference>
<dbReference type="PANTHER" id="PTHR47655">
    <property type="entry name" value="QUINIC ACID UTILIZATION ACTIVATOR"/>
    <property type="match status" value="1"/>
</dbReference>
<dbReference type="CDD" id="cd15486">
    <property type="entry name" value="ZIP_Sip4"/>
    <property type="match status" value="1"/>
</dbReference>
<dbReference type="GO" id="GO:0008270">
    <property type="term" value="F:zinc ion binding"/>
    <property type="evidence" value="ECO:0007669"/>
    <property type="project" value="InterPro"/>
</dbReference>
<accession>A0AAN6XXV0</accession>